<keyword evidence="3" id="KW-1185">Reference proteome</keyword>
<organism evidence="2 3">
    <name type="scientific">Massilia agri</name>
    <dbReference type="NCBI Taxonomy" id="1886785"/>
    <lineage>
        <taxon>Bacteria</taxon>
        <taxon>Pseudomonadati</taxon>
        <taxon>Pseudomonadota</taxon>
        <taxon>Betaproteobacteria</taxon>
        <taxon>Burkholderiales</taxon>
        <taxon>Oxalobacteraceae</taxon>
        <taxon>Telluria group</taxon>
        <taxon>Massilia</taxon>
    </lineage>
</organism>
<dbReference type="InterPro" id="IPR025282">
    <property type="entry name" value="DUF4214"/>
</dbReference>
<name>A0ABT2AIB7_9BURK</name>
<dbReference type="InterPro" id="IPR038255">
    <property type="entry name" value="PBS_linker_sf"/>
</dbReference>
<dbReference type="Gene3D" id="1.10.3130.20">
    <property type="entry name" value="Phycobilisome linker domain"/>
    <property type="match status" value="1"/>
</dbReference>
<accession>A0ABT2AIB7</accession>
<dbReference type="RefSeq" id="WP_258827013.1">
    <property type="nucleotide sequence ID" value="NZ_JANUHA010000003.1"/>
</dbReference>
<sequence>MNQHNLEPTMVNYETTIQQLYVAYFNRPADPGGLAHWQRVIESQGGSLDIVTAAFASSDEYKKAYAGKTNVDIVNTVYRNLFGRDGEDDGVKFWAGKLTEGSVIIDDAVTAIAAGAQGADLVAFDNKVKYATSFTKALDVHPEQAAYNGDEALAYAKALTTAVTTNDTLATATANLEAATAGFVAASRAPIVFTLSANADAGVAFKGGGGNDTFNATAASFSAGDSIHGGGGRNTLSIDDDGSAMAGAVPGQVSVTNIQQVNIATKGGVGNAGAYDMSGFAGLEQVNIAAGGAVNVKVVDTVAIDIKTNAGAVTTQGGRAVAVDGNTGVATLNGNALISVSLANTNQHAVINNATADHELNLRVSEVGNRATITDANAKTVNLQVGAVQGGVGSNINLAAAKATALNIDNAANFELVTTALAADDKLASLSLKGAGAFKTDATGIASLKTFDASQSSGANTVSLATTAGLTVKGGSGMDLVSMLGALAGNATVNLGAGNDRYDFTQAALAGAKVDGGAGIDTVVMNDSALIGAGSPVYSNFEVLDFSSGKGVYDLDKVGSVTTLHTHARLRGPVEFTNGRADSRIEMVSQDVNHDLTGAPADNFVIGANIKFILKDASGSNDKLTISMSANDANADNRANGLVKANNFETSGIETITLHSTVNKTEHDSPATGSNEAKAPSDYLNSFGFLDAQGSKTVLVTGDASLDMVSIYSDTLEIFDASASSGDVNFDGVVRSAAAAGKGLNYLGSQGTDYYTATAAGGVFQGNGGEKDYVILNRDKVVKDTIVFTKASDSQLVWASQGSKQVNDYDVINNFQVGTDKIDLSALHLAAGANRDGFAKFKVASNTDHILQSTIKDGADVFNDNGVDRSIAFAMYGEDDGWMLVDVNGDGNYTSGTDMAFAMYGNTSMPGVADFIF</sequence>
<reference evidence="2 3" key="1">
    <citation type="submission" date="2022-08" db="EMBL/GenBank/DDBJ databases">
        <title>Reclassification of Massilia species as members of the genera Telluria, Duganella, Pseudoduganella, Mokoshia gen. nov. and Zemynaea gen. nov. using orthogonal and non-orthogonal genome-based approaches.</title>
        <authorList>
            <person name="Bowman J.P."/>
        </authorList>
    </citation>
    <scope>NUCLEOTIDE SEQUENCE [LARGE SCALE GENOMIC DNA]</scope>
    <source>
        <strain evidence="2 3">JCM 31661</strain>
    </source>
</reference>
<evidence type="ECO:0000313" key="3">
    <source>
        <dbReference type="Proteomes" id="UP001206572"/>
    </source>
</evidence>
<gene>
    <name evidence="2" type="ORF">NX780_06395</name>
</gene>
<dbReference type="Pfam" id="PF13946">
    <property type="entry name" value="DUF4214"/>
    <property type="match status" value="1"/>
</dbReference>
<feature type="domain" description="DUF4214" evidence="1">
    <location>
        <begin position="54"/>
        <end position="103"/>
    </location>
</feature>
<dbReference type="EMBL" id="JANUHA010000003">
    <property type="protein sequence ID" value="MCS0595976.1"/>
    <property type="molecule type" value="Genomic_DNA"/>
</dbReference>
<evidence type="ECO:0000313" key="2">
    <source>
        <dbReference type="EMBL" id="MCS0595976.1"/>
    </source>
</evidence>
<comment type="caution">
    <text evidence="2">The sequence shown here is derived from an EMBL/GenBank/DDBJ whole genome shotgun (WGS) entry which is preliminary data.</text>
</comment>
<evidence type="ECO:0000259" key="1">
    <source>
        <dbReference type="Pfam" id="PF13946"/>
    </source>
</evidence>
<dbReference type="Proteomes" id="UP001206572">
    <property type="component" value="Unassembled WGS sequence"/>
</dbReference>
<proteinExistence type="predicted"/>
<protein>
    <submittedName>
        <fullName evidence="2">DUF4214 domain-containing protein</fullName>
    </submittedName>
</protein>